<comment type="caution">
    <text evidence="2">The sequence shown here is derived from an EMBL/GenBank/DDBJ whole genome shotgun (WGS) entry which is preliminary data.</text>
</comment>
<reference evidence="2" key="1">
    <citation type="submission" date="2020-10" db="EMBL/GenBank/DDBJ databases">
        <authorList>
            <person name="Kikuchi T."/>
        </authorList>
    </citation>
    <scope>NUCLEOTIDE SEQUENCE</scope>
    <source>
        <strain evidence="2">NKZ352</strain>
    </source>
</reference>
<evidence type="ECO:0000256" key="1">
    <source>
        <dbReference type="SAM" id="MobiDB-lite"/>
    </source>
</evidence>
<dbReference type="EMBL" id="CAJGYM010000044">
    <property type="protein sequence ID" value="CAD6194378.1"/>
    <property type="molecule type" value="Genomic_DNA"/>
</dbReference>
<proteinExistence type="predicted"/>
<sequence>MERAIRDYYAQLQVDIPEGLINWEATRPKHIMIQIQHQIQLAQQLHYWNTSPFWSRILGADQARAQAQNQAQAQPQPQDRSQSPIPADPDHSAEQRPAQQRRPTRELILEPPGLVINRN</sequence>
<feature type="region of interest" description="Disordered" evidence="1">
    <location>
        <begin position="60"/>
        <end position="119"/>
    </location>
</feature>
<dbReference type="AlphaFoldDB" id="A0A8S1HIX7"/>
<accession>A0A8S1HIX7</accession>
<name>A0A8S1HIX7_9PELO</name>
<protein>
    <submittedName>
        <fullName evidence="2">Uncharacterized protein</fullName>
    </submittedName>
</protein>
<dbReference type="Proteomes" id="UP000835052">
    <property type="component" value="Unassembled WGS sequence"/>
</dbReference>
<organism evidence="2 3">
    <name type="scientific">Caenorhabditis auriculariae</name>
    <dbReference type="NCBI Taxonomy" id="2777116"/>
    <lineage>
        <taxon>Eukaryota</taxon>
        <taxon>Metazoa</taxon>
        <taxon>Ecdysozoa</taxon>
        <taxon>Nematoda</taxon>
        <taxon>Chromadorea</taxon>
        <taxon>Rhabditida</taxon>
        <taxon>Rhabditina</taxon>
        <taxon>Rhabditomorpha</taxon>
        <taxon>Rhabditoidea</taxon>
        <taxon>Rhabditidae</taxon>
        <taxon>Peloderinae</taxon>
        <taxon>Caenorhabditis</taxon>
    </lineage>
</organism>
<keyword evidence="3" id="KW-1185">Reference proteome</keyword>
<evidence type="ECO:0000313" key="3">
    <source>
        <dbReference type="Proteomes" id="UP000835052"/>
    </source>
</evidence>
<feature type="compositionally biased region" description="Low complexity" evidence="1">
    <location>
        <begin position="60"/>
        <end position="83"/>
    </location>
</feature>
<evidence type="ECO:0000313" key="2">
    <source>
        <dbReference type="EMBL" id="CAD6194378.1"/>
    </source>
</evidence>
<gene>
    <name evidence="2" type="ORF">CAUJ_LOCUS10297</name>
</gene>